<evidence type="ECO:0000313" key="5">
    <source>
        <dbReference type="EMBL" id="MFC5224991.1"/>
    </source>
</evidence>
<dbReference type="InterPro" id="IPR015854">
    <property type="entry name" value="ABC_transpr_LolD-like"/>
</dbReference>
<dbReference type="Proteomes" id="UP001596156">
    <property type="component" value="Unassembled WGS sequence"/>
</dbReference>
<dbReference type="PANTHER" id="PTHR24220">
    <property type="entry name" value="IMPORT ATP-BINDING PROTEIN"/>
    <property type="match status" value="1"/>
</dbReference>
<dbReference type="SUPFAM" id="SSF52540">
    <property type="entry name" value="P-loop containing nucleoside triphosphate hydrolases"/>
    <property type="match status" value="1"/>
</dbReference>
<dbReference type="InterPro" id="IPR027417">
    <property type="entry name" value="P-loop_NTPase"/>
</dbReference>
<dbReference type="CDD" id="cd03255">
    <property type="entry name" value="ABC_MJ0796_LolCDE_FtsE"/>
    <property type="match status" value="1"/>
</dbReference>
<dbReference type="InterPro" id="IPR017871">
    <property type="entry name" value="ABC_transporter-like_CS"/>
</dbReference>
<keyword evidence="3 5" id="KW-0067">ATP-binding</keyword>
<proteinExistence type="predicted"/>
<dbReference type="PROSITE" id="PS00211">
    <property type="entry name" value="ABC_TRANSPORTER_1"/>
    <property type="match status" value="1"/>
</dbReference>
<accession>A0ABW0D6W2</accession>
<keyword evidence="1" id="KW-0813">Transport</keyword>
<reference evidence="6" key="1">
    <citation type="journal article" date="2019" name="Int. J. Syst. Evol. Microbiol.">
        <title>The Global Catalogue of Microorganisms (GCM) 10K type strain sequencing project: providing services to taxonomists for standard genome sequencing and annotation.</title>
        <authorList>
            <consortium name="The Broad Institute Genomics Platform"/>
            <consortium name="The Broad Institute Genome Sequencing Center for Infectious Disease"/>
            <person name="Wu L."/>
            <person name="Ma J."/>
        </authorList>
    </citation>
    <scope>NUCLEOTIDE SEQUENCE [LARGE SCALE GENOMIC DNA]</scope>
    <source>
        <strain evidence="6">CCM 8479</strain>
    </source>
</reference>
<comment type="caution">
    <text evidence="5">The sequence shown here is derived from an EMBL/GenBank/DDBJ whole genome shotgun (WGS) entry which is preliminary data.</text>
</comment>
<dbReference type="GO" id="GO:0005524">
    <property type="term" value="F:ATP binding"/>
    <property type="evidence" value="ECO:0007669"/>
    <property type="project" value="UniProtKB-KW"/>
</dbReference>
<gene>
    <name evidence="5" type="ORF">ACFPN6_10300</name>
</gene>
<keyword evidence="2" id="KW-0547">Nucleotide-binding</keyword>
<evidence type="ECO:0000256" key="3">
    <source>
        <dbReference type="ARBA" id="ARBA00022840"/>
    </source>
</evidence>
<feature type="domain" description="ABC transporter" evidence="4">
    <location>
        <begin position="12"/>
        <end position="249"/>
    </location>
</feature>
<organism evidence="5 6">
    <name type="scientific">Streptomyces fimbriatus</name>
    <dbReference type="NCBI Taxonomy" id="68197"/>
    <lineage>
        <taxon>Bacteria</taxon>
        <taxon>Bacillati</taxon>
        <taxon>Actinomycetota</taxon>
        <taxon>Actinomycetes</taxon>
        <taxon>Kitasatosporales</taxon>
        <taxon>Streptomycetaceae</taxon>
        <taxon>Streptomyces</taxon>
    </lineage>
</organism>
<dbReference type="EMBL" id="JBHSKL010000011">
    <property type="protein sequence ID" value="MFC5224991.1"/>
    <property type="molecule type" value="Genomic_DNA"/>
</dbReference>
<dbReference type="SMART" id="SM00382">
    <property type="entry name" value="AAA"/>
    <property type="match status" value="1"/>
</dbReference>
<name>A0ABW0D6W2_STRFI</name>
<dbReference type="Pfam" id="PF00005">
    <property type="entry name" value="ABC_tran"/>
    <property type="match status" value="1"/>
</dbReference>
<dbReference type="PANTHER" id="PTHR24220:SF685">
    <property type="entry name" value="ABC TRANSPORTER RELATED"/>
    <property type="match status" value="1"/>
</dbReference>
<dbReference type="PROSITE" id="PS50893">
    <property type="entry name" value="ABC_TRANSPORTER_2"/>
    <property type="match status" value="1"/>
</dbReference>
<sequence>MGGTARTNGDALTLRRVSRRYGSGDSAVTALDDVTLSVPRGGFTAVMGPSGSGKSTLLQCAAGLDRPTSGSVTVGGTELTGLNETGLTLLRRERIGFVFQAFNLLPSLTAEQNVALPLRLAGRRVPRARVREVLQQVGLAERARHRPAQLSGGQQQRVALARALITRPEVLFGDEPTGALDSRTGREVLALLRGMVDREGLTVVMVTHDPVAASRADRVVFLVDGRVDGELAGAGADDIAARMTGLGGVPC</sequence>
<dbReference type="InterPro" id="IPR017911">
    <property type="entry name" value="MacB-like_ATP-bd"/>
</dbReference>
<dbReference type="Gene3D" id="3.40.50.300">
    <property type="entry name" value="P-loop containing nucleotide triphosphate hydrolases"/>
    <property type="match status" value="1"/>
</dbReference>
<protein>
    <submittedName>
        <fullName evidence="5">ABC transporter ATP-binding protein</fullName>
    </submittedName>
</protein>
<dbReference type="RefSeq" id="WP_344643609.1">
    <property type="nucleotide sequence ID" value="NZ_BAAASS010000004.1"/>
</dbReference>
<keyword evidence="6" id="KW-1185">Reference proteome</keyword>
<dbReference type="InterPro" id="IPR003593">
    <property type="entry name" value="AAA+_ATPase"/>
</dbReference>
<dbReference type="InterPro" id="IPR003439">
    <property type="entry name" value="ABC_transporter-like_ATP-bd"/>
</dbReference>
<evidence type="ECO:0000256" key="1">
    <source>
        <dbReference type="ARBA" id="ARBA00022448"/>
    </source>
</evidence>
<evidence type="ECO:0000313" key="6">
    <source>
        <dbReference type="Proteomes" id="UP001596156"/>
    </source>
</evidence>
<evidence type="ECO:0000256" key="2">
    <source>
        <dbReference type="ARBA" id="ARBA00022741"/>
    </source>
</evidence>
<evidence type="ECO:0000259" key="4">
    <source>
        <dbReference type="PROSITE" id="PS50893"/>
    </source>
</evidence>